<feature type="region of interest" description="Disordered" evidence="1">
    <location>
        <begin position="49"/>
        <end position="75"/>
    </location>
</feature>
<accession>A0A7G9RGI2</accession>
<reference evidence="3 4" key="1">
    <citation type="submission" date="2020-08" db="EMBL/GenBank/DDBJ databases">
        <title>Genome sequence of Nocardioides mesophilus KACC 16243T.</title>
        <authorList>
            <person name="Hyun D.-W."/>
            <person name="Bae J.-W."/>
        </authorList>
    </citation>
    <scope>NUCLEOTIDE SEQUENCE [LARGE SCALE GENOMIC DNA]</scope>
    <source>
        <strain evidence="3 4">KACC 16243</strain>
    </source>
</reference>
<evidence type="ECO:0008006" key="5">
    <source>
        <dbReference type="Google" id="ProtNLM"/>
    </source>
</evidence>
<gene>
    <name evidence="3" type="ORF">H9L09_10645</name>
</gene>
<organism evidence="3 4">
    <name type="scientific">Nocardioides mesophilus</name>
    <dbReference type="NCBI Taxonomy" id="433659"/>
    <lineage>
        <taxon>Bacteria</taxon>
        <taxon>Bacillati</taxon>
        <taxon>Actinomycetota</taxon>
        <taxon>Actinomycetes</taxon>
        <taxon>Propionibacteriales</taxon>
        <taxon>Nocardioidaceae</taxon>
        <taxon>Nocardioides</taxon>
    </lineage>
</organism>
<dbReference type="RefSeq" id="WP_187580547.1">
    <property type="nucleotide sequence ID" value="NZ_CP060713.1"/>
</dbReference>
<keyword evidence="4" id="KW-1185">Reference proteome</keyword>
<evidence type="ECO:0000313" key="3">
    <source>
        <dbReference type="EMBL" id="QNN54707.1"/>
    </source>
</evidence>
<dbReference type="Pfam" id="PF19797">
    <property type="entry name" value="DUF6281"/>
    <property type="match status" value="1"/>
</dbReference>
<feature type="compositionally biased region" description="Basic and acidic residues" evidence="1">
    <location>
        <begin position="49"/>
        <end position="58"/>
    </location>
</feature>
<sequence length="131" mass="13806">MKAAAVTVAVTLNFALTSCAGTGGSQTSSDCSAQVRAAGIVYTSHGYTERSATKRSSAEEADCEDMGPDAADSVFPESPRHVTTWTFANYPPAKVLGVRSGKTDSFVVFVADSVPDEESDRIYEDLASEAR</sequence>
<protein>
    <recommendedName>
        <fullName evidence="5">DUF3558 family protein</fullName>
    </recommendedName>
</protein>
<keyword evidence="2" id="KW-0732">Signal</keyword>
<dbReference type="InterPro" id="IPR046248">
    <property type="entry name" value="DUF6281"/>
</dbReference>
<evidence type="ECO:0000256" key="2">
    <source>
        <dbReference type="SAM" id="SignalP"/>
    </source>
</evidence>
<feature type="chain" id="PRO_5028803010" description="DUF3558 family protein" evidence="2">
    <location>
        <begin position="21"/>
        <end position="131"/>
    </location>
</feature>
<proteinExistence type="predicted"/>
<dbReference type="EMBL" id="CP060713">
    <property type="protein sequence ID" value="QNN54707.1"/>
    <property type="molecule type" value="Genomic_DNA"/>
</dbReference>
<dbReference type="Proteomes" id="UP000515947">
    <property type="component" value="Chromosome"/>
</dbReference>
<dbReference type="PROSITE" id="PS51257">
    <property type="entry name" value="PROKAR_LIPOPROTEIN"/>
    <property type="match status" value="1"/>
</dbReference>
<evidence type="ECO:0000256" key="1">
    <source>
        <dbReference type="SAM" id="MobiDB-lite"/>
    </source>
</evidence>
<dbReference type="KEGG" id="nmes:H9L09_10645"/>
<name>A0A7G9RGI2_9ACTN</name>
<evidence type="ECO:0000313" key="4">
    <source>
        <dbReference type="Proteomes" id="UP000515947"/>
    </source>
</evidence>
<dbReference type="AlphaFoldDB" id="A0A7G9RGI2"/>
<feature type="signal peptide" evidence="2">
    <location>
        <begin position="1"/>
        <end position="20"/>
    </location>
</feature>